<sequence>MKSNGGGDRNKNVQISGTLKRIKRMRLRSKNQQGQNDVESKKMAGNNSTLSLHIIKTKSLCQRKKPIKQNTQSRESLFQDPLQKDQKNVKLAQEPKVKQKSTKNKQTTSQRKLRRNEKLQELIDAQIKAQINQKIKYHDAKFKALTEIGIPTINLNQDTIIQFIEQFQNEIKQNDESIIQKLVGAIGEGYVERGDEVNLNVEAKELMIQKQVEFYLEKCGIKLEWTLERWRKLMRRTLLVIPYCHMPNVKIKEYLNGRERYQIMFETLNLFTLMNRWSNTQMFHQFSQNFPFQVKDDIEIKELVNQNELQNIRQIREYLSRIMTALNNIYQLKFQKDFQVDLYQTNNQFQDLQVEYYFRKMRVLKLKPVSLPQAMKEQIEQFSQKAQIEKDPIIDESSKKQMDQERQIRLQNQVQQKKKIQINVIKSKTLLEYFKPVKNQNSINADVNSQGLIQNKDKYEKQTPENKSQFSYFEILDDLFSNKFGKSMQKEGQKK</sequence>
<proteinExistence type="predicted"/>
<feature type="compositionally biased region" description="Basic and acidic residues" evidence="1">
    <location>
        <begin position="82"/>
        <end position="97"/>
    </location>
</feature>
<dbReference type="Proteomes" id="UP000683925">
    <property type="component" value="Unassembled WGS sequence"/>
</dbReference>
<accession>A0A8S1SR43</accession>
<dbReference type="OMA" id="ERYQIMF"/>
<organism evidence="2 3">
    <name type="scientific">Paramecium octaurelia</name>
    <dbReference type="NCBI Taxonomy" id="43137"/>
    <lineage>
        <taxon>Eukaryota</taxon>
        <taxon>Sar</taxon>
        <taxon>Alveolata</taxon>
        <taxon>Ciliophora</taxon>
        <taxon>Intramacronucleata</taxon>
        <taxon>Oligohymenophorea</taxon>
        <taxon>Peniculida</taxon>
        <taxon>Parameciidae</taxon>
        <taxon>Paramecium</taxon>
    </lineage>
</organism>
<evidence type="ECO:0000313" key="3">
    <source>
        <dbReference type="Proteomes" id="UP000683925"/>
    </source>
</evidence>
<keyword evidence="3" id="KW-1185">Reference proteome</keyword>
<dbReference type="OrthoDB" id="304921at2759"/>
<comment type="caution">
    <text evidence="2">The sequence shown here is derived from an EMBL/GenBank/DDBJ whole genome shotgun (WGS) entry which is preliminary data.</text>
</comment>
<evidence type="ECO:0000256" key="1">
    <source>
        <dbReference type="SAM" id="MobiDB-lite"/>
    </source>
</evidence>
<protein>
    <submittedName>
        <fullName evidence="2">Uncharacterized protein</fullName>
    </submittedName>
</protein>
<feature type="region of interest" description="Disordered" evidence="1">
    <location>
        <begin position="63"/>
        <end position="115"/>
    </location>
</feature>
<feature type="compositionally biased region" description="Basic residues" evidence="1">
    <location>
        <begin position="20"/>
        <end position="29"/>
    </location>
</feature>
<reference evidence="2" key="1">
    <citation type="submission" date="2021-01" db="EMBL/GenBank/DDBJ databases">
        <authorList>
            <consortium name="Genoscope - CEA"/>
            <person name="William W."/>
        </authorList>
    </citation>
    <scope>NUCLEOTIDE SEQUENCE</scope>
</reference>
<dbReference type="EMBL" id="CAJJDP010000012">
    <property type="protein sequence ID" value="CAD8142400.1"/>
    <property type="molecule type" value="Genomic_DNA"/>
</dbReference>
<dbReference type="AlphaFoldDB" id="A0A8S1SR43"/>
<name>A0A8S1SR43_PAROT</name>
<feature type="region of interest" description="Disordered" evidence="1">
    <location>
        <begin position="1"/>
        <end position="45"/>
    </location>
</feature>
<evidence type="ECO:0000313" key="2">
    <source>
        <dbReference type="EMBL" id="CAD8142400.1"/>
    </source>
</evidence>
<gene>
    <name evidence="2" type="ORF">POCTA_138.1.T0130460</name>
</gene>